<dbReference type="InterPro" id="IPR040686">
    <property type="entry name" value="PurK_C"/>
</dbReference>
<evidence type="ECO:0000256" key="5">
    <source>
        <dbReference type="RuleBase" id="RU361200"/>
    </source>
</evidence>
<dbReference type="GO" id="GO:0005829">
    <property type="term" value="C:cytosol"/>
    <property type="evidence" value="ECO:0007669"/>
    <property type="project" value="TreeGrafter"/>
</dbReference>
<dbReference type="NCBIfam" id="NF004679">
    <property type="entry name" value="PRK06019.1-5"/>
    <property type="match status" value="1"/>
</dbReference>
<evidence type="ECO:0000256" key="4">
    <source>
        <dbReference type="HAMAP-Rule" id="MF_01928"/>
    </source>
</evidence>
<dbReference type="InterPro" id="IPR005875">
    <property type="entry name" value="PurK"/>
</dbReference>
<dbReference type="SUPFAM" id="SSF52440">
    <property type="entry name" value="PreATP-grasp domain"/>
    <property type="match status" value="1"/>
</dbReference>
<dbReference type="InterPro" id="IPR054350">
    <property type="entry name" value="PurT/PurK_preATP-grasp"/>
</dbReference>
<evidence type="ECO:0000256" key="1">
    <source>
        <dbReference type="ARBA" id="ARBA00022741"/>
    </source>
</evidence>
<dbReference type="Pfam" id="PF22660">
    <property type="entry name" value="RS_preATP-grasp-like"/>
    <property type="match status" value="1"/>
</dbReference>
<dbReference type="SUPFAM" id="SSF56059">
    <property type="entry name" value="Glutathione synthetase ATP-binding domain-like"/>
    <property type="match status" value="1"/>
</dbReference>
<dbReference type="GO" id="GO:0004638">
    <property type="term" value="F:phosphoribosylaminoimidazole carboxylase activity"/>
    <property type="evidence" value="ECO:0007669"/>
    <property type="project" value="InterPro"/>
</dbReference>
<evidence type="ECO:0000256" key="3">
    <source>
        <dbReference type="ARBA" id="ARBA00022840"/>
    </source>
</evidence>
<dbReference type="Gene3D" id="3.30.470.20">
    <property type="entry name" value="ATP-grasp fold, B domain"/>
    <property type="match status" value="1"/>
</dbReference>
<protein>
    <recommendedName>
        <fullName evidence="4 5">N5-carboxyaminoimidazole ribonucleotide synthase</fullName>
        <shortName evidence="4 5">N5-CAIR synthase</shortName>
        <ecNumber evidence="4 5">6.3.4.18</ecNumber>
    </recommendedName>
    <alternativeName>
        <fullName evidence="4 5">5-(carboxyamino)imidazole ribonucleotide synthetase</fullName>
    </alternativeName>
</protein>
<dbReference type="GO" id="GO:0006189">
    <property type="term" value="P:'de novo' IMP biosynthetic process"/>
    <property type="evidence" value="ECO:0007669"/>
    <property type="project" value="UniProtKB-UniRule"/>
</dbReference>
<dbReference type="InterPro" id="IPR011761">
    <property type="entry name" value="ATP-grasp"/>
</dbReference>
<dbReference type="NCBIfam" id="TIGR01161">
    <property type="entry name" value="purK"/>
    <property type="match status" value="1"/>
</dbReference>
<dbReference type="InterPro" id="IPR011054">
    <property type="entry name" value="Rudment_hybrid_motif"/>
</dbReference>
<dbReference type="Gene3D" id="3.40.50.20">
    <property type="match status" value="1"/>
</dbReference>
<dbReference type="UniPathway" id="UPA00074">
    <property type="reaction ID" value="UER00942"/>
</dbReference>
<dbReference type="RefSeq" id="WP_107571099.1">
    <property type="nucleotide sequence ID" value="NZ_PYYB01000004.1"/>
</dbReference>
<evidence type="ECO:0000259" key="6">
    <source>
        <dbReference type="PROSITE" id="PS50975"/>
    </source>
</evidence>
<organism evidence="7 8">
    <name type="scientific">Paraconexibacter algicola</name>
    <dbReference type="NCBI Taxonomy" id="2133960"/>
    <lineage>
        <taxon>Bacteria</taxon>
        <taxon>Bacillati</taxon>
        <taxon>Actinomycetota</taxon>
        <taxon>Thermoleophilia</taxon>
        <taxon>Solirubrobacterales</taxon>
        <taxon>Paraconexibacteraceae</taxon>
        <taxon>Paraconexibacter</taxon>
    </lineage>
</organism>
<name>A0A2T4UCP8_9ACTN</name>
<dbReference type="NCBIfam" id="NF004680">
    <property type="entry name" value="PRK06019.1-6"/>
    <property type="match status" value="1"/>
</dbReference>
<keyword evidence="4 5" id="KW-0436">Ligase</keyword>
<feature type="domain" description="ATP-grasp" evidence="6">
    <location>
        <begin position="113"/>
        <end position="294"/>
    </location>
</feature>
<dbReference type="Proteomes" id="UP000240739">
    <property type="component" value="Unassembled WGS sequence"/>
</dbReference>
<dbReference type="InterPro" id="IPR016185">
    <property type="entry name" value="PreATP-grasp_dom_sf"/>
</dbReference>
<feature type="binding site" evidence="4">
    <location>
        <position position="191"/>
    </location>
    <ligand>
        <name>ATP</name>
        <dbReference type="ChEBI" id="CHEBI:30616"/>
    </ligand>
</feature>
<dbReference type="Pfam" id="PF02222">
    <property type="entry name" value="ATP-grasp"/>
    <property type="match status" value="1"/>
</dbReference>
<proteinExistence type="inferred from homology"/>
<dbReference type="GO" id="GO:0005524">
    <property type="term" value="F:ATP binding"/>
    <property type="evidence" value="ECO:0007669"/>
    <property type="project" value="UniProtKB-UniRule"/>
</dbReference>
<comment type="similarity">
    <text evidence="4 5">Belongs to the PurK/PurT family.</text>
</comment>
<keyword evidence="3 4" id="KW-0067">ATP-binding</keyword>
<dbReference type="EC" id="6.3.4.18" evidence="4 5"/>
<gene>
    <name evidence="4 5" type="primary">purK</name>
    <name evidence="7" type="ORF">C7Y72_20725</name>
</gene>
<comment type="caution">
    <text evidence="4">Lacks conserved residue(s) required for the propagation of feature annotation.</text>
</comment>
<comment type="pathway">
    <text evidence="4 5">Purine metabolism; IMP biosynthesis via de novo pathway; 5-amino-1-(5-phospho-D-ribosyl)imidazole-4-carboxylate from 5-amino-1-(5-phospho-D-ribosyl)imidazole (N5-CAIR route): step 1/2.</text>
</comment>
<dbReference type="InterPro" id="IPR003135">
    <property type="entry name" value="ATP-grasp_carboxylate-amine"/>
</dbReference>
<dbReference type="GO" id="GO:0046872">
    <property type="term" value="F:metal ion binding"/>
    <property type="evidence" value="ECO:0007669"/>
    <property type="project" value="InterPro"/>
</dbReference>
<dbReference type="InterPro" id="IPR013815">
    <property type="entry name" value="ATP_grasp_subdomain_1"/>
</dbReference>
<dbReference type="PANTHER" id="PTHR11609">
    <property type="entry name" value="PURINE BIOSYNTHESIS PROTEIN 6/7, PUR6/7"/>
    <property type="match status" value="1"/>
</dbReference>
<dbReference type="OrthoDB" id="9804625at2"/>
<dbReference type="HAMAP" id="MF_01928">
    <property type="entry name" value="PurK"/>
    <property type="match status" value="1"/>
</dbReference>
<dbReference type="PROSITE" id="PS50975">
    <property type="entry name" value="ATP_GRASP"/>
    <property type="match status" value="1"/>
</dbReference>
<feature type="binding site" evidence="4">
    <location>
        <position position="109"/>
    </location>
    <ligand>
        <name>ATP</name>
        <dbReference type="ChEBI" id="CHEBI:30616"/>
    </ligand>
</feature>
<feature type="binding site" evidence="4">
    <location>
        <position position="149"/>
    </location>
    <ligand>
        <name>ATP</name>
        <dbReference type="ChEBI" id="CHEBI:30616"/>
    </ligand>
</feature>
<keyword evidence="1 4" id="KW-0547">Nucleotide-binding</keyword>
<dbReference type="GO" id="GO:0034028">
    <property type="term" value="F:5-(carboxyamino)imidazole ribonucleotide synthase activity"/>
    <property type="evidence" value="ECO:0007669"/>
    <property type="project" value="UniProtKB-UniRule"/>
</dbReference>
<sequence length="375" mass="38457">MSKRSAPPTARVGLVGAGQLARMSHQAAIGLGVQVVALGSAADSAAGAAGARLIEGSGHDAGDLRALAEAVDVVSYEIEHVDLDALEALAQEGVVVRPHPRVMRLAADKAHARAEFVRLGFPVPDHTLVDDAQQLAAAGDTLGWPLVLKTPTGGYDGRGVWVCDDLAEATGVLEQVGRTMLAERLVAIDREIAVIVARRPGGQVATFPVLRTYQEDGICREVVAAAGDAEPAAVALAERLAEAVGLEGLMAVELFDEGGELLICELALRPHNTGHLSIDGCVTSQFEQHLRAVLDWPLGDPALVAPAAAMVNVLGPADGGDPARGLPDALAVPGAHVHLYGKAPAAGRKLGHVNATGPDPDTALATARAAAEALA</sequence>
<dbReference type="Gene3D" id="3.30.1490.20">
    <property type="entry name" value="ATP-grasp fold, A domain"/>
    <property type="match status" value="1"/>
</dbReference>
<comment type="catalytic activity">
    <reaction evidence="4 5">
        <text>5-amino-1-(5-phospho-beta-D-ribosyl)imidazole + hydrogencarbonate + ATP = 5-carboxyamino-1-(5-phospho-D-ribosyl)imidazole + ADP + phosphate + 2 H(+)</text>
        <dbReference type="Rhea" id="RHEA:19317"/>
        <dbReference type="ChEBI" id="CHEBI:15378"/>
        <dbReference type="ChEBI" id="CHEBI:17544"/>
        <dbReference type="ChEBI" id="CHEBI:30616"/>
        <dbReference type="ChEBI" id="CHEBI:43474"/>
        <dbReference type="ChEBI" id="CHEBI:58730"/>
        <dbReference type="ChEBI" id="CHEBI:137981"/>
        <dbReference type="ChEBI" id="CHEBI:456216"/>
        <dbReference type="EC" id="6.3.4.18"/>
    </reaction>
</comment>
<keyword evidence="2 4" id="KW-0658">Purine biosynthesis</keyword>
<reference evidence="7 8" key="1">
    <citation type="submission" date="2018-03" db="EMBL/GenBank/DDBJ databases">
        <title>Aquarubrobacter algicola gen. nov., sp. nov., a novel actinobacterium isolated from shallow eutrophic lake during the end of cyanobacterial harmful algal blooms.</title>
        <authorList>
            <person name="Chun S.J."/>
        </authorList>
    </citation>
    <scope>NUCLEOTIDE SEQUENCE [LARGE SCALE GENOMIC DNA]</scope>
    <source>
        <strain evidence="7 8">Seoho-28</strain>
    </source>
</reference>
<comment type="caution">
    <text evidence="7">The sequence shown here is derived from an EMBL/GenBank/DDBJ whole genome shotgun (WGS) entry which is preliminary data.</text>
</comment>
<dbReference type="EMBL" id="PYYB01000004">
    <property type="protein sequence ID" value="PTL54998.1"/>
    <property type="molecule type" value="Genomic_DNA"/>
</dbReference>
<evidence type="ECO:0000256" key="2">
    <source>
        <dbReference type="ARBA" id="ARBA00022755"/>
    </source>
</evidence>
<keyword evidence="8" id="KW-1185">Reference proteome</keyword>
<dbReference type="Pfam" id="PF17769">
    <property type="entry name" value="PurK_C"/>
    <property type="match status" value="1"/>
</dbReference>
<dbReference type="SUPFAM" id="SSF51246">
    <property type="entry name" value="Rudiment single hybrid motif"/>
    <property type="match status" value="1"/>
</dbReference>
<accession>A0A2T4UCP8</accession>
<comment type="function">
    <text evidence="5">Catalyzes the ATP-dependent conversion of 5-aminoimidazole ribonucleotide (AIR) and HCO(3)- to N5-carboxyaminoimidazole ribonucleotide (N5-CAIR).</text>
</comment>
<dbReference type="PANTHER" id="PTHR11609:SF5">
    <property type="entry name" value="PHOSPHORIBOSYLAMINOIMIDAZOLE CARBOXYLASE"/>
    <property type="match status" value="1"/>
</dbReference>
<dbReference type="AlphaFoldDB" id="A0A2T4UCP8"/>
<comment type="function">
    <text evidence="4">Catalyzes the ATP-dependent conversion of 5-aminoimidazole ribonucleotide (AIR) and HCO(3)(-) to N5-carboxyaminoimidazole ribonucleotide (N5-CAIR).</text>
</comment>
<comment type="subunit">
    <text evidence="4 5">Homodimer.</text>
</comment>
<evidence type="ECO:0000313" key="8">
    <source>
        <dbReference type="Proteomes" id="UP000240739"/>
    </source>
</evidence>
<evidence type="ECO:0000313" key="7">
    <source>
        <dbReference type="EMBL" id="PTL54998.1"/>
    </source>
</evidence>
<feature type="binding site" evidence="4">
    <location>
        <begin position="183"/>
        <end position="186"/>
    </location>
    <ligand>
        <name>ATP</name>
        <dbReference type="ChEBI" id="CHEBI:30616"/>
    </ligand>
</feature>